<evidence type="ECO:0000256" key="9">
    <source>
        <dbReference type="SAM" id="SignalP"/>
    </source>
</evidence>
<accession>A0AAD9LK55</accession>
<dbReference type="SUPFAM" id="SSF52374">
    <property type="entry name" value="Nucleotidylyl transferase"/>
    <property type="match status" value="1"/>
</dbReference>
<dbReference type="GO" id="GO:0002161">
    <property type="term" value="F:aminoacyl-tRNA deacylase activity"/>
    <property type="evidence" value="ECO:0007669"/>
    <property type="project" value="InterPro"/>
</dbReference>
<evidence type="ECO:0000256" key="7">
    <source>
        <dbReference type="ARBA" id="ARBA00032665"/>
    </source>
</evidence>
<dbReference type="Proteomes" id="UP001195914">
    <property type="component" value="Unassembled WGS sequence"/>
</dbReference>
<dbReference type="GO" id="GO:0006428">
    <property type="term" value="P:isoleucyl-tRNA aminoacylation"/>
    <property type="evidence" value="ECO:0007669"/>
    <property type="project" value="InterPro"/>
</dbReference>
<feature type="compositionally biased region" description="Basic and acidic residues" evidence="8">
    <location>
        <begin position="784"/>
        <end position="798"/>
    </location>
</feature>
<dbReference type="AlphaFoldDB" id="A0AAD9LK55"/>
<gene>
    <name evidence="12" type="ORF">X943_001835</name>
</gene>
<reference evidence="12" key="1">
    <citation type="journal article" date="2014" name="Nucleic Acids Res.">
        <title>The evolutionary dynamics of variant antigen genes in Babesia reveal a history of genomic innovation underlying host-parasite interaction.</title>
        <authorList>
            <person name="Jackson A.P."/>
            <person name="Otto T.D."/>
            <person name="Darby A."/>
            <person name="Ramaprasad A."/>
            <person name="Xia D."/>
            <person name="Echaide I.E."/>
            <person name="Farber M."/>
            <person name="Gahlot S."/>
            <person name="Gamble J."/>
            <person name="Gupta D."/>
            <person name="Gupta Y."/>
            <person name="Jackson L."/>
            <person name="Malandrin L."/>
            <person name="Malas T.B."/>
            <person name="Moussa E."/>
            <person name="Nair M."/>
            <person name="Reid A.J."/>
            <person name="Sanders M."/>
            <person name="Sharma J."/>
            <person name="Tracey A."/>
            <person name="Quail M.A."/>
            <person name="Weir W."/>
            <person name="Wastling J.M."/>
            <person name="Hall N."/>
            <person name="Willadsen P."/>
            <person name="Lingelbach K."/>
            <person name="Shiels B."/>
            <person name="Tait A."/>
            <person name="Berriman M."/>
            <person name="Allred D.R."/>
            <person name="Pain A."/>
        </authorList>
    </citation>
    <scope>NUCLEOTIDE SEQUENCE</scope>
    <source>
        <strain evidence="12">1802A</strain>
    </source>
</reference>
<keyword evidence="5" id="KW-0648">Protein biosynthesis</keyword>
<dbReference type="Gene3D" id="3.90.740.10">
    <property type="entry name" value="Valyl/Leucyl/Isoleucyl-tRNA synthetase, editing domain"/>
    <property type="match status" value="1"/>
</dbReference>
<dbReference type="InterPro" id="IPR009080">
    <property type="entry name" value="tRNAsynth_Ia_anticodon-bd"/>
</dbReference>
<evidence type="ECO:0000256" key="5">
    <source>
        <dbReference type="ARBA" id="ARBA00022917"/>
    </source>
</evidence>
<evidence type="ECO:0000259" key="11">
    <source>
        <dbReference type="Pfam" id="PF08264"/>
    </source>
</evidence>
<keyword evidence="4" id="KW-0067">ATP-binding</keyword>
<dbReference type="InterPro" id="IPR013155">
    <property type="entry name" value="M/V/L/I-tRNA-synth_anticd-bd"/>
</dbReference>
<dbReference type="InterPro" id="IPR009008">
    <property type="entry name" value="Val/Leu/Ile-tRNA-synth_edit"/>
</dbReference>
<dbReference type="Pfam" id="PF08264">
    <property type="entry name" value="Anticodon_1"/>
    <property type="match status" value="1"/>
</dbReference>
<dbReference type="SUPFAM" id="SSF50677">
    <property type="entry name" value="ValRS/IleRS/LeuRS editing domain"/>
    <property type="match status" value="1"/>
</dbReference>
<evidence type="ECO:0000256" key="2">
    <source>
        <dbReference type="ARBA" id="ARBA00022598"/>
    </source>
</evidence>
<dbReference type="InterPro" id="IPR002301">
    <property type="entry name" value="Ile-tRNA-ligase"/>
</dbReference>
<keyword evidence="13" id="KW-1185">Reference proteome</keyword>
<evidence type="ECO:0000256" key="6">
    <source>
        <dbReference type="ARBA" id="ARBA00023146"/>
    </source>
</evidence>
<evidence type="ECO:0000313" key="13">
    <source>
        <dbReference type="Proteomes" id="UP001195914"/>
    </source>
</evidence>
<evidence type="ECO:0000259" key="10">
    <source>
        <dbReference type="Pfam" id="PF00133"/>
    </source>
</evidence>
<feature type="domain" description="Aminoacyl-tRNA synthetase class Ia" evidence="10">
    <location>
        <begin position="132"/>
        <end position="856"/>
    </location>
</feature>
<dbReference type="EMBL" id="JAHBMH010000007">
    <property type="protein sequence ID" value="KAK1939638.1"/>
    <property type="molecule type" value="Genomic_DNA"/>
</dbReference>
<evidence type="ECO:0000256" key="1">
    <source>
        <dbReference type="ARBA" id="ARBA00013165"/>
    </source>
</evidence>
<protein>
    <recommendedName>
        <fullName evidence="1">isoleucine--tRNA ligase</fullName>
        <ecNumber evidence="1">6.1.1.5</ecNumber>
    </recommendedName>
    <alternativeName>
        <fullName evidence="7">Isoleucyl-tRNA synthetase</fullName>
    </alternativeName>
</protein>
<dbReference type="GO" id="GO:0004822">
    <property type="term" value="F:isoleucine-tRNA ligase activity"/>
    <property type="evidence" value="ECO:0007669"/>
    <property type="project" value="UniProtKB-EC"/>
</dbReference>
<dbReference type="Pfam" id="PF00133">
    <property type="entry name" value="tRNA-synt_1"/>
    <property type="match status" value="1"/>
</dbReference>
<feature type="chain" id="PRO_5041997042" description="isoleucine--tRNA ligase" evidence="9">
    <location>
        <begin position="22"/>
        <end position="1224"/>
    </location>
</feature>
<organism evidence="12 13">
    <name type="scientific">Babesia divergens</name>
    <dbReference type="NCBI Taxonomy" id="32595"/>
    <lineage>
        <taxon>Eukaryota</taxon>
        <taxon>Sar</taxon>
        <taxon>Alveolata</taxon>
        <taxon>Apicomplexa</taxon>
        <taxon>Aconoidasida</taxon>
        <taxon>Piroplasmida</taxon>
        <taxon>Babesiidae</taxon>
        <taxon>Babesia</taxon>
    </lineage>
</organism>
<proteinExistence type="predicted"/>
<feature type="region of interest" description="Disordered" evidence="8">
    <location>
        <begin position="775"/>
        <end position="805"/>
    </location>
</feature>
<feature type="region of interest" description="Disordered" evidence="8">
    <location>
        <begin position="1170"/>
        <end position="1212"/>
    </location>
</feature>
<keyword evidence="6 12" id="KW-0030">Aminoacyl-tRNA synthetase</keyword>
<dbReference type="InterPro" id="IPR014729">
    <property type="entry name" value="Rossmann-like_a/b/a_fold"/>
</dbReference>
<dbReference type="EC" id="6.1.1.5" evidence="1"/>
<dbReference type="PANTHER" id="PTHR42765:SF2">
    <property type="entry name" value="TYROSINE--TRNA LIGASE"/>
    <property type="match status" value="1"/>
</dbReference>
<feature type="compositionally biased region" description="Acidic residues" evidence="8">
    <location>
        <begin position="1193"/>
        <end position="1202"/>
    </location>
</feature>
<name>A0AAD9LK55_BABDI</name>
<evidence type="ECO:0000256" key="8">
    <source>
        <dbReference type="SAM" id="MobiDB-lite"/>
    </source>
</evidence>
<keyword evidence="3" id="KW-0547">Nucleotide-binding</keyword>
<comment type="caution">
    <text evidence="12">The sequence shown here is derived from an EMBL/GenBank/DDBJ whole genome shotgun (WGS) entry which is preliminary data.</text>
</comment>
<dbReference type="InterPro" id="IPR050081">
    <property type="entry name" value="Ile-tRNA_ligase"/>
</dbReference>
<keyword evidence="9" id="KW-0732">Signal</keyword>
<feature type="signal peptide" evidence="9">
    <location>
        <begin position="1"/>
        <end position="21"/>
    </location>
</feature>
<evidence type="ECO:0000256" key="4">
    <source>
        <dbReference type="ARBA" id="ARBA00022840"/>
    </source>
</evidence>
<reference evidence="12" key="2">
    <citation type="submission" date="2021-05" db="EMBL/GenBank/DDBJ databases">
        <authorList>
            <person name="Pain A."/>
        </authorList>
    </citation>
    <scope>NUCLEOTIDE SEQUENCE</scope>
    <source>
        <strain evidence="12">1802A</strain>
    </source>
</reference>
<sequence>MWLRGSISLLLILASSWRGRCFHFHQDSRPLSGYNTSDCWHVFVEPLRVGSRKGLTGISASRHEESSGVDLEVLDNSDIDKTLNLPQNIWPMRKDFVRGSIERQIRIQKFWKDNDVYRQLLERRLSIFDSKQLTDAKATKSTRVILDGPPYANGDAHYGHFLNKTIKDILLKAALLEGKLALFLPGWDCHGIPIEGRVISATDHALGDLRTGVSEAGVPRAVEVRQRCSQVAFRSIQSQTAAFERAGIWGLWKDFYATYHFYYEKKVMDSFKELYDRELIYRARCPQHYSTMSKSVIADSELVSEERDILTTLVSFQINDPTAVLRALDFHRPLGAVMLVCWTTLPWTIPANRGILLNGDVDYNVFYRDGILYIMNNNEEFDVFQPKHHIGKVRGDTLVGLTILNPVTGYEYKVYDHAGILDGKGTGIVHAAPAHGLVDFRMLSAERDFTVHDTFVKDPNAICNIIDENEHYYHGLHTLLDGTSIHDLDAAKMENLLGSNLLQSRIERHPVDVDWRYGNRPHVRITKQWCLSLRERNLCLEQLAKIKMFPESSRHCLYNIIKQRAQDWCISRQRIWGTPIPVTFVDAAALENEEIMKLCTMDDRCEGLKTGEYRVSVDVESLPNYELGDRVFRKLNYMTDTVDVWFESALAQRVTMDRLREILQEMSKRCARRSNFTFRDLVPAYAVEGQDQFRGWYQSSLLLNTLLSGNFPSFARRVITHGFVNDNSGHKLSKRNQAVDTESRTNTTLKTSDVNINHAADEVDGGKRHCTLASQRSSLGNVSEDDKQAPQLEKKPGDESGSDAAKSSYTNLMTMLGVDYYDDIELLDLDAPKCVGADVLRLWVCSNDFLQRDIQLNPTNLREARDFAKKVANFFKYTIGVTHDCRLANNVCKSRLSNFTSLDIHFLKLSFELVVEARRFFREGRFHMVVRALDVFLTQFSNVYISYNKDTLYCDVKYGYKRTSVQAIIRQIMRNVLGVVAPLMPHMAEDVFQVTSHAGSQEVKKRDRHQIQSVFGLRWRKMPSYLERVDVSGVERALQLRNLVNSFNVKTADQVVVIVCDDDEALRSMLELETKHGLDLRLLLNVGEVKLRLEPLKNMGDKLVKRGNGYSIFLEPSYFDKCKRCWLYRESISNGLCERCSDICSLKPPEEAPQSQYVMDDTFSGDHESVPQTVVDGPPSILLEDSSTHSTSDDMDDIDDTPDPNGLNLKFNLDGTDKLLDDAN</sequence>
<evidence type="ECO:0000313" key="12">
    <source>
        <dbReference type="EMBL" id="KAK1939638.1"/>
    </source>
</evidence>
<dbReference type="PRINTS" id="PR00984">
    <property type="entry name" value="TRNASYNTHILE"/>
</dbReference>
<dbReference type="Gene3D" id="3.40.50.620">
    <property type="entry name" value="HUPs"/>
    <property type="match status" value="2"/>
</dbReference>
<dbReference type="InterPro" id="IPR002300">
    <property type="entry name" value="aa-tRNA-synth_Ia"/>
</dbReference>
<dbReference type="SUPFAM" id="SSF47323">
    <property type="entry name" value="Anticodon-binding domain of a subclass of class I aminoacyl-tRNA synthetases"/>
    <property type="match status" value="1"/>
</dbReference>
<feature type="domain" description="Methionyl/Valyl/Leucyl/Isoleucyl-tRNA synthetase anticodon-binding" evidence="11">
    <location>
        <begin position="906"/>
        <end position="1026"/>
    </location>
</feature>
<evidence type="ECO:0000256" key="3">
    <source>
        <dbReference type="ARBA" id="ARBA00022741"/>
    </source>
</evidence>
<dbReference type="GO" id="GO:0005524">
    <property type="term" value="F:ATP binding"/>
    <property type="evidence" value="ECO:0007669"/>
    <property type="project" value="UniProtKB-KW"/>
</dbReference>
<keyword evidence="2" id="KW-0436">Ligase</keyword>
<dbReference type="Gene3D" id="1.10.730.20">
    <property type="match status" value="1"/>
</dbReference>
<dbReference type="PANTHER" id="PTHR42765">
    <property type="entry name" value="SOLEUCYL-TRNA SYNTHETASE"/>
    <property type="match status" value="1"/>
</dbReference>